<organism evidence="13 14">
    <name type="scientific">Rhizoctonia solani</name>
    <dbReference type="NCBI Taxonomy" id="456999"/>
    <lineage>
        <taxon>Eukaryota</taxon>
        <taxon>Fungi</taxon>
        <taxon>Dikarya</taxon>
        <taxon>Basidiomycota</taxon>
        <taxon>Agaricomycotina</taxon>
        <taxon>Agaricomycetes</taxon>
        <taxon>Cantharellales</taxon>
        <taxon>Ceratobasidiaceae</taxon>
        <taxon>Rhizoctonia</taxon>
    </lineage>
</organism>
<dbReference type="EC" id="2.5.1.46" evidence="7"/>
<reference evidence="13" key="1">
    <citation type="submission" date="2020-09" db="EMBL/GenBank/DDBJ databases">
        <title>Comparative genome analyses of four rice-infecting Rhizoctonia solani isolates reveal extensive enrichment of homogalacturonan modification genes.</title>
        <authorList>
            <person name="Lee D.-Y."/>
            <person name="Jeon J."/>
            <person name="Kim K.-T."/>
            <person name="Cheong K."/>
            <person name="Song H."/>
            <person name="Choi G."/>
            <person name="Ko J."/>
            <person name="Opiyo S.O."/>
            <person name="Zuo S."/>
            <person name="Madhav S."/>
            <person name="Lee Y.-H."/>
            <person name="Wang G.-L."/>
        </authorList>
    </citation>
    <scope>NUCLEOTIDE SEQUENCE</scope>
    <source>
        <strain evidence="13">AG1-IA B2</strain>
        <strain evidence="12">AG1-IA YN-7</strain>
    </source>
</reference>
<sequence>MSSQLQPEAPAPPATAAAAVLVQSHPVPDNAMPIKGPDFDSPLDLNALLGGYERIGFQATSLGKAIDIVNKMRKWRLSDEPLTEDESPDYTSPEVRAATKCTVFLGYTSNLISSGLREVILHLVKHKHLSAIVTTAGGIEEDFIKCLNPTYLGDFHLDGAELRRKGMNRIGNLVVPNDNYCKFEDWVTPILNKMLEEQNATGEVWTPSKVIRRLGKEINHEESVYYWAYKNDIPVFCPALTDGSLGDMIYFHSFRNPGLTIDIVRDIRALNDISLKARKAGMIILGGGVCKHQIANAMLMVSPHLCPIKPGIQSYDSQRNGADFSVYINTGQEFDGSDSGARPDEAISWGKIRAGSESVKVFADATLVFPLLVAATYGRAHWEEKSKHAQ</sequence>
<evidence type="ECO:0000256" key="9">
    <source>
        <dbReference type="ARBA" id="ARBA00023027"/>
    </source>
</evidence>
<dbReference type="Proteomes" id="UP000614334">
    <property type="component" value="Unassembled WGS sequence"/>
</dbReference>
<evidence type="ECO:0000256" key="10">
    <source>
        <dbReference type="ARBA" id="ARBA00023128"/>
    </source>
</evidence>
<dbReference type="GO" id="GO:0005739">
    <property type="term" value="C:mitochondrion"/>
    <property type="evidence" value="ECO:0007669"/>
    <property type="project" value="UniProtKB-SubCell"/>
</dbReference>
<comment type="subcellular location">
    <subcellularLocation>
        <location evidence="4">Mitochondrion</location>
    </subcellularLocation>
</comment>
<keyword evidence="10" id="KW-0496">Mitochondrion</keyword>
<dbReference type="SUPFAM" id="SSF52467">
    <property type="entry name" value="DHS-like NAD/FAD-binding domain"/>
    <property type="match status" value="1"/>
</dbReference>
<evidence type="ECO:0000256" key="8">
    <source>
        <dbReference type="ARBA" id="ARBA00022679"/>
    </source>
</evidence>
<comment type="caution">
    <text evidence="13">The sequence shown here is derived from an EMBL/GenBank/DDBJ whole genome shotgun (WGS) entry which is preliminary data.</text>
</comment>
<comment type="function">
    <text evidence="3">Catalyzes the NAD-dependent oxidative cleavage of spermidine and the subsequent transfer of the butylamine moiety of spermidine to the epsilon-amino group of a specific lysine residue of the eIF-5A precursor protein to form the intermediate deoxyhypusine residue.</text>
</comment>
<evidence type="ECO:0000256" key="2">
    <source>
        <dbReference type="ARBA" id="ARBA00001911"/>
    </source>
</evidence>
<dbReference type="EMBL" id="JACYCF010000001">
    <property type="protein sequence ID" value="KAF8761681.1"/>
    <property type="molecule type" value="Genomic_DNA"/>
</dbReference>
<dbReference type="PANTHER" id="PTHR11703:SF0">
    <property type="entry name" value="DEOXYHYPUSINE SYNTHASE"/>
    <property type="match status" value="1"/>
</dbReference>
<dbReference type="AlphaFoldDB" id="A0A8H7IMG9"/>
<evidence type="ECO:0000256" key="1">
    <source>
        <dbReference type="ARBA" id="ARBA00000952"/>
    </source>
</evidence>
<dbReference type="EMBL" id="JACYCC010000037">
    <property type="protein sequence ID" value="KAF8680446.1"/>
    <property type="molecule type" value="Genomic_DNA"/>
</dbReference>
<comment type="cofactor">
    <cofactor evidence="2">
        <name>NAD(+)</name>
        <dbReference type="ChEBI" id="CHEBI:57540"/>
    </cofactor>
</comment>
<dbReference type="GO" id="GO:0034038">
    <property type="term" value="F:deoxyhypusine synthase activity"/>
    <property type="evidence" value="ECO:0007669"/>
    <property type="project" value="UniProtKB-EC"/>
</dbReference>
<evidence type="ECO:0000313" key="14">
    <source>
        <dbReference type="Proteomes" id="UP000614334"/>
    </source>
</evidence>
<comment type="pathway">
    <text evidence="5">Protein modification; eIF5A hypusination.</text>
</comment>
<keyword evidence="9" id="KW-0520">NAD</keyword>
<evidence type="ECO:0000256" key="3">
    <source>
        <dbReference type="ARBA" id="ARBA00002823"/>
    </source>
</evidence>
<evidence type="ECO:0000256" key="11">
    <source>
        <dbReference type="ARBA" id="ARBA00023256"/>
    </source>
</evidence>
<keyword evidence="8" id="KW-0808">Transferase</keyword>
<dbReference type="Pfam" id="PF01916">
    <property type="entry name" value="DS"/>
    <property type="match status" value="1"/>
</dbReference>
<protein>
    <recommendedName>
        <fullName evidence="7">deoxyhypusine synthase</fullName>
        <ecNumber evidence="7">2.5.1.46</ecNumber>
    </recommendedName>
</protein>
<comment type="catalytic activity">
    <reaction evidence="1">
        <text>[eIF5A protein]-L-lysine + spermidine = [eIF5A protein]-deoxyhypusine + propane-1,3-diamine</text>
        <dbReference type="Rhea" id="RHEA:33299"/>
        <dbReference type="Rhea" id="RHEA-COMP:10143"/>
        <dbReference type="Rhea" id="RHEA-COMP:10144"/>
        <dbReference type="ChEBI" id="CHEBI:29969"/>
        <dbReference type="ChEBI" id="CHEBI:57484"/>
        <dbReference type="ChEBI" id="CHEBI:57834"/>
        <dbReference type="ChEBI" id="CHEBI:82657"/>
        <dbReference type="EC" id="2.5.1.46"/>
    </reaction>
</comment>
<evidence type="ECO:0000313" key="12">
    <source>
        <dbReference type="EMBL" id="KAF8680446.1"/>
    </source>
</evidence>
<evidence type="ECO:0000313" key="13">
    <source>
        <dbReference type="EMBL" id="KAF8761681.1"/>
    </source>
</evidence>
<evidence type="ECO:0000256" key="4">
    <source>
        <dbReference type="ARBA" id="ARBA00004173"/>
    </source>
</evidence>
<dbReference type="InterPro" id="IPR002773">
    <property type="entry name" value="Deoxyhypusine_synthase"/>
</dbReference>
<dbReference type="Gene3D" id="3.40.910.10">
    <property type="entry name" value="Deoxyhypusine synthase"/>
    <property type="match status" value="1"/>
</dbReference>
<dbReference type="PANTHER" id="PTHR11703">
    <property type="entry name" value="DEOXYHYPUSINE SYNTHASE"/>
    <property type="match status" value="1"/>
</dbReference>
<evidence type="ECO:0000256" key="7">
    <source>
        <dbReference type="ARBA" id="ARBA00012683"/>
    </source>
</evidence>
<keyword evidence="11" id="KW-0386">Hypusine biosynthesis</keyword>
<dbReference type="InterPro" id="IPR029035">
    <property type="entry name" value="DHS-like_NAD/FAD-binding_dom"/>
</dbReference>
<accession>A0A8H7IMG9</accession>
<dbReference type="Proteomes" id="UP000650582">
    <property type="component" value="Unassembled WGS sequence"/>
</dbReference>
<dbReference type="FunFam" id="3.40.910.10:FF:000001">
    <property type="entry name" value="Probable deoxyhypusine synthase"/>
    <property type="match status" value="1"/>
</dbReference>
<evidence type="ECO:0000256" key="5">
    <source>
        <dbReference type="ARBA" id="ARBA00005041"/>
    </source>
</evidence>
<gene>
    <name evidence="13" type="ORF">RHS01_00939</name>
    <name evidence="12" type="ORF">RHS04_04549</name>
</gene>
<dbReference type="NCBIfam" id="TIGR00321">
    <property type="entry name" value="dhys"/>
    <property type="match status" value="1"/>
</dbReference>
<proteinExistence type="inferred from homology"/>
<dbReference type="InterPro" id="IPR036982">
    <property type="entry name" value="Deoxyhypusine_synthase_sf"/>
</dbReference>
<evidence type="ECO:0000256" key="6">
    <source>
        <dbReference type="ARBA" id="ARBA00009892"/>
    </source>
</evidence>
<comment type="similarity">
    <text evidence="6">Belongs to the deoxyhypusine synthase family.</text>
</comment>
<name>A0A8H7IMG9_9AGAM</name>